<evidence type="ECO:0000313" key="4">
    <source>
        <dbReference type="Proteomes" id="UP000094600"/>
    </source>
</evidence>
<dbReference type="SUPFAM" id="SSF52317">
    <property type="entry name" value="Class I glutamine amidotransferase-like"/>
    <property type="match status" value="1"/>
</dbReference>
<dbReference type="CDD" id="cd03140">
    <property type="entry name" value="GATase1_PfpI_3"/>
    <property type="match status" value="1"/>
</dbReference>
<evidence type="ECO:0000259" key="1">
    <source>
        <dbReference type="Pfam" id="PF01965"/>
    </source>
</evidence>
<dbReference type="PANTHER" id="PTHR48094:SF19">
    <property type="entry name" value="DJ-1_PFPI DOMAIN-CONTAINING PROTEIN"/>
    <property type="match status" value="1"/>
</dbReference>
<organism evidence="3 5">
    <name type="scientific">Xenorhabdus hominickii</name>
    <dbReference type="NCBI Taxonomy" id="351679"/>
    <lineage>
        <taxon>Bacteria</taxon>
        <taxon>Pseudomonadati</taxon>
        <taxon>Pseudomonadota</taxon>
        <taxon>Gammaproteobacteria</taxon>
        <taxon>Enterobacterales</taxon>
        <taxon>Morganellaceae</taxon>
        <taxon>Xenorhabdus</taxon>
    </lineage>
</organism>
<dbReference type="Proteomes" id="UP000225433">
    <property type="component" value="Unassembled WGS sequence"/>
</dbReference>
<feature type="domain" description="DJ-1/PfpI" evidence="1">
    <location>
        <begin position="2"/>
        <end position="164"/>
    </location>
</feature>
<keyword evidence="3" id="KW-0315">Glutamine amidotransferase</keyword>
<dbReference type="Proteomes" id="UP000094600">
    <property type="component" value="Chromosome"/>
</dbReference>
<keyword evidence="3" id="KW-0808">Transferase</keyword>
<dbReference type="RefSeq" id="WP_069317115.1">
    <property type="nucleotide sequence ID" value="NZ_CAWNQJ010000001.1"/>
</dbReference>
<evidence type="ECO:0000313" key="5">
    <source>
        <dbReference type="Proteomes" id="UP000225433"/>
    </source>
</evidence>
<keyword evidence="4" id="KW-1185">Reference proteome</keyword>
<dbReference type="Pfam" id="PF01965">
    <property type="entry name" value="DJ-1_PfpI"/>
    <property type="match status" value="1"/>
</dbReference>
<dbReference type="EMBL" id="CP016176">
    <property type="protein sequence ID" value="AOM41437.1"/>
    <property type="molecule type" value="Genomic_DNA"/>
</dbReference>
<name>A0A2G0QDP4_XENHO</name>
<sequence>MKKAIFFLLEDYADWESAYLSSRLNIHEEWSVETASLEQGTCKSIGGFETVINYSLETLTHHIDLFVLIGGNSWNIENDQLKNLISTYLDAGVTVGAICGAVDFLAKNGLLNDFKHTGNSQSLWKEYREYQNPENFITEQVVTDRNLITANGTASIEFSEHVLKALCIENTQKIEREHELLKIGYYNYCCKYGDPFV</sequence>
<dbReference type="InterPro" id="IPR050325">
    <property type="entry name" value="Prot/Nucl_acid_deglycase"/>
</dbReference>
<dbReference type="PANTHER" id="PTHR48094">
    <property type="entry name" value="PROTEIN/NUCLEIC ACID DEGLYCASE DJ-1-RELATED"/>
    <property type="match status" value="1"/>
</dbReference>
<reference evidence="2 4" key="1">
    <citation type="submission" date="2016-06" db="EMBL/GenBank/DDBJ databases">
        <title>Bacterial characters and pathogenicity of Xenorhabdus hominickii from an entomopathogenic nematode, Steinernema monticolum.</title>
        <authorList>
            <person name="Park Y."/>
            <person name="Kim Y."/>
        </authorList>
    </citation>
    <scope>NUCLEOTIDE SEQUENCE [LARGE SCALE GENOMIC DNA]</scope>
    <source>
        <strain evidence="2 4">ANU1</strain>
    </source>
</reference>
<dbReference type="Gene3D" id="3.40.50.880">
    <property type="match status" value="1"/>
</dbReference>
<dbReference type="InterPro" id="IPR029062">
    <property type="entry name" value="Class_I_gatase-like"/>
</dbReference>
<dbReference type="KEGG" id="xho:A9255_13110"/>
<accession>A0A2G0QDP4</accession>
<dbReference type="STRING" id="351679.A9255_13110"/>
<evidence type="ECO:0000313" key="2">
    <source>
        <dbReference type="EMBL" id="AOM41437.1"/>
    </source>
</evidence>
<dbReference type="OrthoDB" id="8030967at2"/>
<gene>
    <name evidence="2" type="ORF">A9255_13110</name>
    <name evidence="3" type="ORF">Xhom_00323</name>
</gene>
<dbReference type="GO" id="GO:0016740">
    <property type="term" value="F:transferase activity"/>
    <property type="evidence" value="ECO:0007669"/>
    <property type="project" value="UniProtKB-KW"/>
</dbReference>
<reference evidence="3 5" key="2">
    <citation type="journal article" date="2017" name="Nat. Microbiol.">
        <title>Natural product diversity associated with the nematode symbionts Photorhabdus and Xenorhabdus.</title>
        <authorList>
            <person name="Tobias N.J."/>
            <person name="Wolff H."/>
            <person name="Djahanschiri B."/>
            <person name="Grundmann F."/>
            <person name="Kronenwerth M."/>
            <person name="Shi Y.M."/>
            <person name="Simonyi S."/>
            <person name="Grun P."/>
            <person name="Shapiro-Ilan D."/>
            <person name="Pidot S.J."/>
            <person name="Stinear T.P."/>
            <person name="Ebersberger I."/>
            <person name="Bode H.B."/>
        </authorList>
    </citation>
    <scope>NUCLEOTIDE SEQUENCE [LARGE SCALE GENOMIC DNA]</scope>
    <source>
        <strain evidence="3 5">DSM 17903</strain>
    </source>
</reference>
<dbReference type="AlphaFoldDB" id="A0A2G0QDP4"/>
<proteinExistence type="predicted"/>
<dbReference type="EMBL" id="NJAI01000001">
    <property type="protein sequence ID" value="PHM57357.1"/>
    <property type="molecule type" value="Genomic_DNA"/>
</dbReference>
<protein>
    <submittedName>
        <fullName evidence="3">Glutamine amidotransferase</fullName>
    </submittedName>
</protein>
<dbReference type="InterPro" id="IPR002818">
    <property type="entry name" value="DJ-1/PfpI"/>
</dbReference>
<evidence type="ECO:0000313" key="3">
    <source>
        <dbReference type="EMBL" id="PHM57357.1"/>
    </source>
</evidence>
<dbReference type="GO" id="GO:0005737">
    <property type="term" value="C:cytoplasm"/>
    <property type="evidence" value="ECO:0007669"/>
    <property type="project" value="TreeGrafter"/>
</dbReference>